<dbReference type="SUPFAM" id="SSF53795">
    <property type="entry name" value="PEP carboxykinase-like"/>
    <property type="match status" value="1"/>
</dbReference>
<gene>
    <name evidence="1" type="ORF">LQ564_23995</name>
</gene>
<dbReference type="InterPro" id="IPR027600">
    <property type="entry name" value="HprK-rel_A"/>
</dbReference>
<dbReference type="EMBL" id="JAJNOC010000012">
    <property type="protein sequence ID" value="MCD2519369.1"/>
    <property type="molecule type" value="Genomic_DNA"/>
</dbReference>
<keyword evidence="1" id="KW-0808">Transferase</keyword>
<dbReference type="Proteomes" id="UP001179361">
    <property type="component" value="Unassembled WGS sequence"/>
</dbReference>
<dbReference type="InterPro" id="IPR027417">
    <property type="entry name" value="P-loop_NTPase"/>
</dbReference>
<sequence length="305" mass="33007">MPLLGSLTRAELRRRLGSGELVVRTGPFTTRIRSDIVQVAEGLARLYAAHPVEAAESFADFQVNLLRSRGWRRWVRPQVLFDHGGDAPFTPLPLAQSQPMFEWVMNWCVSNHAHSYLIVHAAVLEKHGRAIILPAPPGSGKSTLCAALAMRGWRLLSDELALVRCSDALLAPLVRPISLKNVSLDVIRGFAPGARFGDPVHGTIKGTIGHLAPPRDSVARAGELARAAWVVFPRFEPGAATSLAPVSKARTFMRLIDNAFNYALLGERGFEVLAQLVDGCTGSDFVYSSLDEAIAVFDGLAGDAP</sequence>
<dbReference type="NCBIfam" id="TIGR04352">
    <property type="entry name" value="HprK_rel_A"/>
    <property type="match status" value="1"/>
</dbReference>
<reference evidence="1" key="1">
    <citation type="submission" date="2021-11" db="EMBL/GenBank/DDBJ databases">
        <title>The complete genome of Massilia sp sp. G4R7.</title>
        <authorList>
            <person name="Liu L."/>
            <person name="Yue J."/>
            <person name="Yuan J."/>
            <person name="Yang F."/>
            <person name="Li L."/>
        </authorList>
    </citation>
    <scope>NUCLEOTIDE SEQUENCE</scope>
    <source>
        <strain evidence="1">G4R7</strain>
    </source>
</reference>
<proteinExistence type="predicted"/>
<keyword evidence="2" id="KW-1185">Reference proteome</keyword>
<organism evidence="1 2">
    <name type="scientific">Massilia phyllostachyos</name>
    <dbReference type="NCBI Taxonomy" id="2898585"/>
    <lineage>
        <taxon>Bacteria</taxon>
        <taxon>Pseudomonadati</taxon>
        <taxon>Pseudomonadota</taxon>
        <taxon>Betaproteobacteria</taxon>
        <taxon>Burkholderiales</taxon>
        <taxon>Oxalobacteraceae</taxon>
        <taxon>Telluria group</taxon>
        <taxon>Massilia</taxon>
    </lineage>
</organism>
<dbReference type="RefSeq" id="WP_231060639.1">
    <property type="nucleotide sequence ID" value="NZ_JAJNOC010000012.1"/>
</dbReference>
<keyword evidence="1" id="KW-0418">Kinase</keyword>
<dbReference type="GO" id="GO:0016301">
    <property type="term" value="F:kinase activity"/>
    <property type="evidence" value="ECO:0007669"/>
    <property type="project" value="UniProtKB-KW"/>
</dbReference>
<dbReference type="Gene3D" id="3.40.50.300">
    <property type="entry name" value="P-loop containing nucleotide triphosphate hydrolases"/>
    <property type="match status" value="1"/>
</dbReference>
<evidence type="ECO:0000313" key="2">
    <source>
        <dbReference type="Proteomes" id="UP001179361"/>
    </source>
</evidence>
<protein>
    <submittedName>
        <fullName evidence="1">HprK-related kinase A</fullName>
    </submittedName>
</protein>
<evidence type="ECO:0000313" key="1">
    <source>
        <dbReference type="EMBL" id="MCD2519369.1"/>
    </source>
</evidence>
<name>A0ABS8QCP9_9BURK</name>
<comment type="caution">
    <text evidence="1">The sequence shown here is derived from an EMBL/GenBank/DDBJ whole genome shotgun (WGS) entry which is preliminary data.</text>
</comment>
<accession>A0ABS8QCP9</accession>